<dbReference type="Proteomes" id="UP000028700">
    <property type="component" value="Unassembled WGS sequence"/>
</dbReference>
<reference evidence="3" key="1">
    <citation type="journal article" date="2014" name="Genome Announc.">
        <title>Draft Genome Sequence of Lactobacillus oryzae Strain SG293T.</title>
        <authorList>
            <person name="Tanizawa Y."/>
            <person name="Fujisawa T."/>
            <person name="Mochizuki T."/>
            <person name="Kaminuma E."/>
            <person name="Nakamura Y."/>
            <person name="Tohno M."/>
        </authorList>
    </citation>
    <scope>NUCLEOTIDE SEQUENCE [LARGE SCALE GENOMIC DNA]</scope>
    <source>
        <strain evidence="3">SG293</strain>
    </source>
</reference>
<proteinExistence type="inferred from homology"/>
<dbReference type="Gene3D" id="3.40.50.620">
    <property type="entry name" value="HUPs"/>
    <property type="match status" value="1"/>
</dbReference>
<keyword evidence="4" id="KW-1185">Reference proteome</keyword>
<protein>
    <submittedName>
        <fullName evidence="3">Universal stress protein UspA</fullName>
    </submittedName>
</protein>
<evidence type="ECO:0000313" key="3">
    <source>
        <dbReference type="EMBL" id="GAK48467.1"/>
    </source>
</evidence>
<evidence type="ECO:0000256" key="1">
    <source>
        <dbReference type="ARBA" id="ARBA00008791"/>
    </source>
</evidence>
<dbReference type="InterPro" id="IPR006016">
    <property type="entry name" value="UspA"/>
</dbReference>
<dbReference type="PANTHER" id="PTHR46268:SF6">
    <property type="entry name" value="UNIVERSAL STRESS PROTEIN UP12"/>
    <property type="match status" value="1"/>
</dbReference>
<feature type="domain" description="UspA" evidence="2">
    <location>
        <begin position="13"/>
        <end position="150"/>
    </location>
</feature>
<dbReference type="RefSeq" id="WP_051907265.1">
    <property type="nucleotide sequence ID" value="NZ_BBJM01000031.1"/>
</dbReference>
<dbReference type="OrthoDB" id="2243761at2"/>
<gene>
    <name evidence="3" type="ORF">LOSG293_310190</name>
</gene>
<evidence type="ECO:0000313" key="4">
    <source>
        <dbReference type="Proteomes" id="UP000028700"/>
    </source>
</evidence>
<dbReference type="eggNOG" id="COG0589">
    <property type="taxonomic scope" value="Bacteria"/>
</dbReference>
<sequence>MSNLPEFDPKQVHRILVGVDDSPDAQLAFRYAMNRAKQDEAELYICSILESDEMSVYQILSKDYVHGKREDLEAHLNDYRKLAEDFGVKTVKTVIAEGDPGETIVKKVIPAVSPDLLVIGSLSKEGVKKYFGSQAAYMAKYAPISVMIVR</sequence>
<dbReference type="PANTHER" id="PTHR46268">
    <property type="entry name" value="STRESS RESPONSE PROTEIN NHAX"/>
    <property type="match status" value="1"/>
</dbReference>
<organism evidence="3 4">
    <name type="scientific">Secundilactobacillus oryzae JCM 18671</name>
    <dbReference type="NCBI Taxonomy" id="1291743"/>
    <lineage>
        <taxon>Bacteria</taxon>
        <taxon>Bacillati</taxon>
        <taxon>Bacillota</taxon>
        <taxon>Bacilli</taxon>
        <taxon>Lactobacillales</taxon>
        <taxon>Lactobacillaceae</taxon>
        <taxon>Secundilactobacillus</taxon>
    </lineage>
</organism>
<comment type="similarity">
    <text evidence="1">Belongs to the universal stress protein A family.</text>
</comment>
<dbReference type="EMBL" id="BBJM01000031">
    <property type="protein sequence ID" value="GAK48467.1"/>
    <property type="molecule type" value="Genomic_DNA"/>
</dbReference>
<comment type="caution">
    <text evidence="3">The sequence shown here is derived from an EMBL/GenBank/DDBJ whole genome shotgun (WGS) entry which is preliminary data.</text>
</comment>
<dbReference type="InterPro" id="IPR014729">
    <property type="entry name" value="Rossmann-like_a/b/a_fold"/>
</dbReference>
<accession>A0A081BK99</accession>
<dbReference type="Pfam" id="PF00582">
    <property type="entry name" value="Usp"/>
    <property type="match status" value="1"/>
</dbReference>
<evidence type="ECO:0000259" key="2">
    <source>
        <dbReference type="Pfam" id="PF00582"/>
    </source>
</evidence>
<dbReference type="CDD" id="cd00293">
    <property type="entry name" value="USP-like"/>
    <property type="match status" value="1"/>
</dbReference>
<dbReference type="PRINTS" id="PR01438">
    <property type="entry name" value="UNVRSLSTRESS"/>
</dbReference>
<dbReference type="SUPFAM" id="SSF52402">
    <property type="entry name" value="Adenine nucleotide alpha hydrolases-like"/>
    <property type="match status" value="1"/>
</dbReference>
<dbReference type="InterPro" id="IPR006015">
    <property type="entry name" value="Universal_stress_UspA"/>
</dbReference>
<name>A0A081BK99_9LACO</name>
<dbReference type="STRING" id="1291743.LOSG293_310190"/>
<dbReference type="AlphaFoldDB" id="A0A081BK99"/>